<dbReference type="GO" id="GO:0016829">
    <property type="term" value="F:lyase activity"/>
    <property type="evidence" value="ECO:0007669"/>
    <property type="project" value="UniProtKB-KW"/>
</dbReference>
<dbReference type="Pfam" id="PF01947">
    <property type="entry name" value="Rv2949c-like"/>
    <property type="match status" value="1"/>
</dbReference>
<dbReference type="OrthoDB" id="5195120at2"/>
<dbReference type="InterPro" id="IPR002800">
    <property type="entry name" value="Rv2949c-like"/>
</dbReference>
<dbReference type="RefSeq" id="WP_097232698.1">
    <property type="nucleotide sequence ID" value="NZ_OCNE01000015.1"/>
</dbReference>
<evidence type="ECO:0000313" key="2">
    <source>
        <dbReference type="Proteomes" id="UP000219072"/>
    </source>
</evidence>
<keyword evidence="2" id="KW-1185">Reference proteome</keyword>
<evidence type="ECO:0000313" key="1">
    <source>
        <dbReference type="EMBL" id="SOD64267.1"/>
    </source>
</evidence>
<reference evidence="1 2" key="1">
    <citation type="submission" date="2017-09" db="EMBL/GenBank/DDBJ databases">
        <authorList>
            <person name="Ehlers B."/>
            <person name="Leendertz F.H."/>
        </authorList>
    </citation>
    <scope>NUCLEOTIDE SEQUENCE [LARGE SCALE GENOMIC DNA]</scope>
    <source>
        <strain evidence="1 2">CGMCC 4.7095</strain>
    </source>
</reference>
<dbReference type="Gene3D" id="3.40.1410.10">
    <property type="entry name" value="Chorismate lyase-like"/>
    <property type="match status" value="1"/>
</dbReference>
<accession>A0A286E040</accession>
<dbReference type="Proteomes" id="UP000219072">
    <property type="component" value="Unassembled WGS sequence"/>
</dbReference>
<sequence>MLKSDYSALSRFFTSQAETDRSLAELGDLYPAYRAVMVSDGTLTQMLSALHLEEISTHTVENVEGIPDAEQRGWLETDVDETCVRRRVTLNGAVTGRTYVRALSYLYPPRLPASFLMEMNRPGSSLGSQLLASRIHHRRELLWVRTGPDHVFSRLYRILLRDRPAILIQEEFLDGDVPPWELTGHPGTSRR</sequence>
<dbReference type="AlphaFoldDB" id="A0A286E040"/>
<dbReference type="SUPFAM" id="SSF64288">
    <property type="entry name" value="Chorismate lyase-like"/>
    <property type="match status" value="1"/>
</dbReference>
<dbReference type="EMBL" id="OCNE01000015">
    <property type="protein sequence ID" value="SOD64267.1"/>
    <property type="molecule type" value="Genomic_DNA"/>
</dbReference>
<protein>
    <submittedName>
        <fullName evidence="1">Chorismate lyase</fullName>
    </submittedName>
</protein>
<name>A0A286E040_9ACTN</name>
<proteinExistence type="predicted"/>
<dbReference type="InterPro" id="IPR028978">
    <property type="entry name" value="Chorismate_lyase_/UTRA_dom_sf"/>
</dbReference>
<organism evidence="1 2">
    <name type="scientific">Streptomyces zhaozhouensis</name>
    <dbReference type="NCBI Taxonomy" id="1300267"/>
    <lineage>
        <taxon>Bacteria</taxon>
        <taxon>Bacillati</taxon>
        <taxon>Actinomycetota</taxon>
        <taxon>Actinomycetes</taxon>
        <taxon>Kitasatosporales</taxon>
        <taxon>Streptomycetaceae</taxon>
        <taxon>Streptomyces</taxon>
    </lineage>
</organism>
<keyword evidence="1" id="KW-0456">Lyase</keyword>
<gene>
    <name evidence="1" type="ORF">SAMN06297387_115127</name>
</gene>